<dbReference type="PANTHER" id="PTHR45680:SF29">
    <property type="entry name" value="NUCLEAR HORMONE RECEPTOR FAMILY"/>
    <property type="match status" value="1"/>
</dbReference>
<dbReference type="PRINTS" id="PR00047">
    <property type="entry name" value="STROIDFINGER"/>
</dbReference>
<keyword evidence="8" id="KW-0804">Transcription</keyword>
<dbReference type="Pfam" id="PF00104">
    <property type="entry name" value="Hormone_recep"/>
    <property type="match status" value="1"/>
</dbReference>
<keyword evidence="13" id="KW-1185">Reference proteome</keyword>
<comment type="caution">
    <text evidence="12">The sequence shown here is derived from an EMBL/GenBank/DDBJ whole genome shotgun (WGS) entry which is preliminary data.</text>
</comment>
<keyword evidence="9" id="KW-0675">Receptor</keyword>
<evidence type="ECO:0000256" key="7">
    <source>
        <dbReference type="ARBA" id="ARBA00023125"/>
    </source>
</evidence>
<keyword evidence="6" id="KW-0805">Transcription regulation</keyword>
<dbReference type="AlphaFoldDB" id="A0A8S1F7U5"/>
<dbReference type="InterPro" id="IPR001628">
    <property type="entry name" value="Znf_hrmn_rcpt"/>
</dbReference>
<keyword evidence="4" id="KW-0863">Zinc-finger</keyword>
<dbReference type="InterPro" id="IPR000536">
    <property type="entry name" value="Nucl_hrmn_rcpt_lig-bd"/>
</dbReference>
<evidence type="ECO:0000256" key="4">
    <source>
        <dbReference type="ARBA" id="ARBA00022771"/>
    </source>
</evidence>
<dbReference type="PROSITE" id="PS00031">
    <property type="entry name" value="NUCLEAR_REC_DBD_1"/>
    <property type="match status" value="1"/>
</dbReference>
<dbReference type="InterPro" id="IPR049636">
    <property type="entry name" value="HNF4-like_DBD"/>
</dbReference>
<protein>
    <recommendedName>
        <fullName evidence="11">Nuclear receptor domain-containing protein</fullName>
    </recommendedName>
</protein>
<dbReference type="PROSITE" id="PS51030">
    <property type="entry name" value="NUCLEAR_REC_DBD_2"/>
    <property type="match status" value="1"/>
</dbReference>
<keyword evidence="7" id="KW-0238">DNA-binding</keyword>
<evidence type="ECO:0000256" key="6">
    <source>
        <dbReference type="ARBA" id="ARBA00023015"/>
    </source>
</evidence>
<proteinExistence type="inferred from homology"/>
<dbReference type="SMART" id="SM00399">
    <property type="entry name" value="ZnF_C4"/>
    <property type="match status" value="1"/>
</dbReference>
<dbReference type="GO" id="GO:0003700">
    <property type="term" value="F:DNA-binding transcription factor activity"/>
    <property type="evidence" value="ECO:0007669"/>
    <property type="project" value="InterPro"/>
</dbReference>
<evidence type="ECO:0000259" key="11">
    <source>
        <dbReference type="PROSITE" id="PS51030"/>
    </source>
</evidence>
<keyword evidence="3" id="KW-0479">Metal-binding</keyword>
<dbReference type="Gene3D" id="3.30.50.10">
    <property type="entry name" value="Erythroid Transcription Factor GATA-1, subunit A"/>
    <property type="match status" value="1"/>
</dbReference>
<evidence type="ECO:0000256" key="3">
    <source>
        <dbReference type="ARBA" id="ARBA00022723"/>
    </source>
</evidence>
<accession>A0A8S1F7U5</accession>
<dbReference type="EMBL" id="CADEPM010000005">
    <property type="protein sequence ID" value="CAB3406923.1"/>
    <property type="molecule type" value="Genomic_DNA"/>
</dbReference>
<evidence type="ECO:0000256" key="2">
    <source>
        <dbReference type="ARBA" id="ARBA00005993"/>
    </source>
</evidence>
<dbReference type="InterPro" id="IPR051152">
    <property type="entry name" value="C.elegans_Orphan_NR"/>
</dbReference>
<evidence type="ECO:0000256" key="8">
    <source>
        <dbReference type="ARBA" id="ARBA00023163"/>
    </source>
</evidence>
<evidence type="ECO:0000256" key="10">
    <source>
        <dbReference type="ARBA" id="ARBA00023242"/>
    </source>
</evidence>
<keyword evidence="10" id="KW-0539">Nucleus</keyword>
<dbReference type="GO" id="GO:0000978">
    <property type="term" value="F:RNA polymerase II cis-regulatory region sequence-specific DNA binding"/>
    <property type="evidence" value="ECO:0007669"/>
    <property type="project" value="InterPro"/>
</dbReference>
<dbReference type="OrthoDB" id="5830034at2759"/>
<dbReference type="CDD" id="cd06960">
    <property type="entry name" value="NR_DBD_HNF4A"/>
    <property type="match status" value="1"/>
</dbReference>
<evidence type="ECO:0000313" key="12">
    <source>
        <dbReference type="EMBL" id="CAB3406923.1"/>
    </source>
</evidence>
<name>A0A8S1F7U5_9PELO</name>
<evidence type="ECO:0000256" key="5">
    <source>
        <dbReference type="ARBA" id="ARBA00022833"/>
    </source>
</evidence>
<dbReference type="SUPFAM" id="SSF57716">
    <property type="entry name" value="Glucocorticoid receptor-like (DNA-binding domain)"/>
    <property type="match status" value="1"/>
</dbReference>
<comment type="similarity">
    <text evidence="2">Belongs to the nuclear hormone receptor family.</text>
</comment>
<dbReference type="InterPro" id="IPR013088">
    <property type="entry name" value="Znf_NHR/GATA"/>
</dbReference>
<evidence type="ECO:0000256" key="1">
    <source>
        <dbReference type="ARBA" id="ARBA00004123"/>
    </source>
</evidence>
<dbReference type="Proteomes" id="UP000494206">
    <property type="component" value="Unassembled WGS sequence"/>
</dbReference>
<sequence>MESDSKKFCAVCLKESHGYHFGAETCRACAAFFRRSVYLKLEFKCGNYKVCKMESGRWKCKKCRLRRCYEVGMQENKIQYDRDLHSTTTTTVVKIPKTMEQFAGRPHILLLFDPELASPNKTIIDVSPMLEKVFEILKKVALEIPVCRNLQNKNLLQRIVHTFEKLHSSTNANNYKLITNMNKKAILDYMEQDMIMAAQFVMDSHIIDGVSVDDKLKLASNFWQLYSEIGKLFLTLHLRGERVQKEKIFFLNGNEAIDLNKTEFDISWMTKYSADQINK</sequence>
<evidence type="ECO:0000256" key="9">
    <source>
        <dbReference type="ARBA" id="ARBA00023170"/>
    </source>
</evidence>
<comment type="subcellular location">
    <subcellularLocation>
        <location evidence="1">Nucleus</location>
    </subcellularLocation>
</comment>
<dbReference type="GO" id="GO:0008270">
    <property type="term" value="F:zinc ion binding"/>
    <property type="evidence" value="ECO:0007669"/>
    <property type="project" value="UniProtKB-KW"/>
</dbReference>
<reference evidence="12 13" key="1">
    <citation type="submission" date="2020-04" db="EMBL/GenBank/DDBJ databases">
        <authorList>
            <person name="Laetsch R D."/>
            <person name="Stevens L."/>
            <person name="Kumar S."/>
            <person name="Blaxter L. M."/>
        </authorList>
    </citation>
    <scope>NUCLEOTIDE SEQUENCE [LARGE SCALE GENOMIC DNA]</scope>
</reference>
<keyword evidence="5" id="KW-0862">Zinc</keyword>
<feature type="domain" description="Nuclear receptor" evidence="11">
    <location>
        <begin position="6"/>
        <end position="80"/>
    </location>
</feature>
<organism evidence="12 13">
    <name type="scientific">Caenorhabditis bovis</name>
    <dbReference type="NCBI Taxonomy" id="2654633"/>
    <lineage>
        <taxon>Eukaryota</taxon>
        <taxon>Metazoa</taxon>
        <taxon>Ecdysozoa</taxon>
        <taxon>Nematoda</taxon>
        <taxon>Chromadorea</taxon>
        <taxon>Rhabditida</taxon>
        <taxon>Rhabditina</taxon>
        <taxon>Rhabditomorpha</taxon>
        <taxon>Rhabditoidea</taxon>
        <taxon>Rhabditidae</taxon>
        <taxon>Peloderinae</taxon>
        <taxon>Caenorhabditis</taxon>
    </lineage>
</organism>
<evidence type="ECO:0000313" key="13">
    <source>
        <dbReference type="Proteomes" id="UP000494206"/>
    </source>
</evidence>
<gene>
    <name evidence="12" type="ORF">CBOVIS_LOCUS8923</name>
</gene>
<dbReference type="Pfam" id="PF00105">
    <property type="entry name" value="zf-C4"/>
    <property type="match status" value="1"/>
</dbReference>
<dbReference type="PANTHER" id="PTHR45680">
    <property type="entry name" value="NUCLEAR HORMONE RECEPTOR FAMILY"/>
    <property type="match status" value="1"/>
</dbReference>
<dbReference type="GO" id="GO:0005634">
    <property type="term" value="C:nucleus"/>
    <property type="evidence" value="ECO:0007669"/>
    <property type="project" value="UniProtKB-SubCell"/>
</dbReference>